<keyword evidence="2 3" id="KW-0560">Oxidoreductase</keyword>
<evidence type="ECO:0000313" key="4">
    <source>
        <dbReference type="Proteomes" id="UP000215506"/>
    </source>
</evidence>
<dbReference type="SUPFAM" id="SSF51735">
    <property type="entry name" value="NAD(P)-binding Rossmann-fold domains"/>
    <property type="match status" value="2"/>
</dbReference>
<evidence type="ECO:0000256" key="1">
    <source>
        <dbReference type="ARBA" id="ARBA00006484"/>
    </source>
</evidence>
<dbReference type="Proteomes" id="UP000215506">
    <property type="component" value="Unassembled WGS sequence"/>
</dbReference>
<proteinExistence type="inferred from homology"/>
<reference evidence="3 4" key="1">
    <citation type="submission" date="2017-07" db="EMBL/GenBank/DDBJ databases">
        <title>First draft Genome Sequence of Nocardia cerradoensis isolated from human infection.</title>
        <authorList>
            <person name="Carrasco G."/>
        </authorList>
    </citation>
    <scope>NUCLEOTIDE SEQUENCE [LARGE SCALE GENOMIC DNA]</scope>
    <source>
        <strain evidence="3 4">CNM20130759</strain>
    </source>
</reference>
<comment type="similarity">
    <text evidence="1">Belongs to the short-chain dehydrogenases/reductases (SDR) family.</text>
</comment>
<evidence type="ECO:0000313" key="3">
    <source>
        <dbReference type="EMBL" id="OXR43166.1"/>
    </source>
</evidence>
<dbReference type="EC" id="1.1.1.304" evidence="3"/>
<keyword evidence="4" id="KW-1185">Reference proteome</keyword>
<name>A0A231H2V1_9NOCA</name>
<dbReference type="GeneID" id="86853003"/>
<dbReference type="AlphaFoldDB" id="A0A231H2V1"/>
<dbReference type="InterPro" id="IPR002347">
    <property type="entry name" value="SDR_fam"/>
</dbReference>
<dbReference type="EMBL" id="NGAF01000010">
    <property type="protein sequence ID" value="OXR43166.1"/>
    <property type="molecule type" value="Genomic_DNA"/>
</dbReference>
<dbReference type="InterPro" id="IPR036291">
    <property type="entry name" value="NAD(P)-bd_dom_sf"/>
</dbReference>
<sequence>MTSAARLADRVAIVTGAGQGLGRAIALRYAAEAAQVAVVDINEATAEKVAGEIAGAYAFLASEDANYITGQVLPVDGGLVMVR</sequence>
<dbReference type="Pfam" id="PF00106">
    <property type="entry name" value="adh_short"/>
    <property type="match status" value="1"/>
</dbReference>
<evidence type="ECO:0000256" key="2">
    <source>
        <dbReference type="ARBA" id="ARBA00023002"/>
    </source>
</evidence>
<dbReference type="RefSeq" id="WP_063009766.1">
    <property type="nucleotide sequence ID" value="NZ_NGAF01000010.1"/>
</dbReference>
<protein>
    <submittedName>
        <fullName evidence="3">Diacetyl reductase [(S)-acetoin forming]</fullName>
        <ecNumber evidence="3">1.1.1.304</ecNumber>
    </submittedName>
</protein>
<organism evidence="3 4">
    <name type="scientific">Nocardia cerradoensis</name>
    <dbReference type="NCBI Taxonomy" id="85688"/>
    <lineage>
        <taxon>Bacteria</taxon>
        <taxon>Bacillati</taxon>
        <taxon>Actinomycetota</taxon>
        <taxon>Actinomycetes</taxon>
        <taxon>Mycobacteriales</taxon>
        <taxon>Nocardiaceae</taxon>
        <taxon>Nocardia</taxon>
    </lineage>
</organism>
<accession>A0A231H2V1</accession>
<dbReference type="Gene3D" id="3.40.50.720">
    <property type="entry name" value="NAD(P)-binding Rossmann-like Domain"/>
    <property type="match status" value="2"/>
</dbReference>
<dbReference type="PANTHER" id="PTHR43669:SF3">
    <property type="entry name" value="ALCOHOL DEHYDROGENASE, PUTATIVE (AFU_ORTHOLOGUE AFUA_3G03445)-RELATED"/>
    <property type="match status" value="1"/>
</dbReference>
<dbReference type="PANTHER" id="PTHR43669">
    <property type="entry name" value="5-KETO-D-GLUCONATE 5-REDUCTASE"/>
    <property type="match status" value="1"/>
</dbReference>
<comment type="caution">
    <text evidence="3">The sequence shown here is derived from an EMBL/GenBank/DDBJ whole genome shotgun (WGS) entry which is preliminary data.</text>
</comment>
<dbReference type="GO" id="GO:0052588">
    <property type="term" value="F:diacetyl reductase ((S)-acetoin forming) (NAD+) activity"/>
    <property type="evidence" value="ECO:0007669"/>
    <property type="project" value="UniProtKB-EC"/>
</dbReference>
<gene>
    <name evidence="3" type="primary">budC_2</name>
    <name evidence="3" type="ORF">B7C42_04588</name>
</gene>